<protein>
    <recommendedName>
        <fullName evidence="1">Serine aminopeptidase S33 domain-containing protein</fullName>
    </recommendedName>
</protein>
<dbReference type="GeneID" id="42007321"/>
<evidence type="ECO:0000313" key="2">
    <source>
        <dbReference type="EMBL" id="TPX30316.1"/>
    </source>
</evidence>
<feature type="domain" description="Serine aminopeptidase S33" evidence="1">
    <location>
        <begin position="42"/>
        <end position="180"/>
    </location>
</feature>
<evidence type="ECO:0000259" key="1">
    <source>
        <dbReference type="Pfam" id="PF12146"/>
    </source>
</evidence>
<dbReference type="Proteomes" id="UP000319731">
    <property type="component" value="Unassembled WGS sequence"/>
</dbReference>
<dbReference type="SUPFAM" id="SSF53474">
    <property type="entry name" value="alpha/beta-Hydrolases"/>
    <property type="match status" value="1"/>
</dbReference>
<proteinExistence type="predicted"/>
<dbReference type="Gene3D" id="3.40.50.1820">
    <property type="entry name" value="alpha/beta hydrolase"/>
    <property type="match status" value="1"/>
</dbReference>
<evidence type="ECO:0000313" key="3">
    <source>
        <dbReference type="Proteomes" id="UP000319731"/>
    </source>
</evidence>
<organism evidence="2 3">
    <name type="scientific">Synchytrium microbalum</name>
    <dbReference type="NCBI Taxonomy" id="1806994"/>
    <lineage>
        <taxon>Eukaryota</taxon>
        <taxon>Fungi</taxon>
        <taxon>Fungi incertae sedis</taxon>
        <taxon>Chytridiomycota</taxon>
        <taxon>Chytridiomycota incertae sedis</taxon>
        <taxon>Chytridiomycetes</taxon>
        <taxon>Synchytriales</taxon>
        <taxon>Synchytriaceae</taxon>
        <taxon>Synchytrium</taxon>
    </lineage>
</organism>
<gene>
    <name evidence="2" type="ORF">SmJEL517_g06098</name>
</gene>
<dbReference type="RefSeq" id="XP_031022002.1">
    <property type="nucleotide sequence ID" value="XM_031172024.1"/>
</dbReference>
<comment type="caution">
    <text evidence="2">The sequence shown here is derived from an EMBL/GenBank/DDBJ whole genome shotgun (WGS) entry which is preliminary data.</text>
</comment>
<sequence length="252" mass="27039">MAQDLKGGEYIDTMSDLKGGELLTLPKDGTKFYVKTWKCTGTPIAVVYHFHGMGEHINRYEHVFSAFAQAGFEVKGLDFMGHGRTQVVNNSVKGATDFETVFAQMDMLVFGTEHNLPVFLMGHSLGGLLVLAYAQSRGPRIPNLRGVICQAPALKVIPLPLGILAKGLGGNVLKHLQAANGRSTGAPKVTGKTFKGVVSCQAKLLANAASFKYSIIICHSPADKLTGIKGSEAFSAKVGRTNKIFEKTEEVS</sequence>
<dbReference type="AlphaFoldDB" id="A0A507BX57"/>
<accession>A0A507BX57</accession>
<dbReference type="EMBL" id="QEAO01000076">
    <property type="protein sequence ID" value="TPX30316.1"/>
    <property type="molecule type" value="Genomic_DNA"/>
</dbReference>
<dbReference type="OrthoDB" id="10249433at2759"/>
<keyword evidence="3" id="KW-1185">Reference proteome</keyword>
<dbReference type="InterPro" id="IPR051044">
    <property type="entry name" value="MAG_DAG_Lipase"/>
</dbReference>
<dbReference type="InterPro" id="IPR029058">
    <property type="entry name" value="AB_hydrolase_fold"/>
</dbReference>
<reference evidence="2 3" key="1">
    <citation type="journal article" date="2019" name="Sci. Rep.">
        <title>Comparative genomics of chytrid fungi reveal insights into the obligate biotrophic and pathogenic lifestyle of Synchytrium endobioticum.</title>
        <authorList>
            <person name="van de Vossenberg B.T.L.H."/>
            <person name="Warris S."/>
            <person name="Nguyen H.D.T."/>
            <person name="van Gent-Pelzer M.P.E."/>
            <person name="Joly D.L."/>
            <person name="van de Geest H.C."/>
            <person name="Bonants P.J.M."/>
            <person name="Smith D.S."/>
            <person name="Levesque C.A."/>
            <person name="van der Lee T.A.J."/>
        </authorList>
    </citation>
    <scope>NUCLEOTIDE SEQUENCE [LARGE SCALE GENOMIC DNA]</scope>
    <source>
        <strain evidence="2 3">JEL517</strain>
    </source>
</reference>
<dbReference type="PANTHER" id="PTHR11614">
    <property type="entry name" value="PHOSPHOLIPASE-RELATED"/>
    <property type="match status" value="1"/>
</dbReference>
<dbReference type="STRING" id="1806994.A0A507BX57"/>
<dbReference type="Pfam" id="PF12146">
    <property type="entry name" value="Hydrolase_4"/>
    <property type="match status" value="1"/>
</dbReference>
<name>A0A507BX57_9FUNG</name>
<dbReference type="InterPro" id="IPR022742">
    <property type="entry name" value="Hydrolase_4"/>
</dbReference>